<dbReference type="PROSITE" id="PS00129">
    <property type="entry name" value="GLYCOSYL_HYDROL_F31_1"/>
    <property type="match status" value="1"/>
</dbReference>
<dbReference type="Proteomes" id="UP001449795">
    <property type="component" value="Chromosome"/>
</dbReference>
<evidence type="ECO:0000259" key="9">
    <source>
        <dbReference type="Pfam" id="PF21365"/>
    </source>
</evidence>
<organism evidence="10 11">
    <name type="scientific">Nguyenibacter vanlangensis</name>
    <dbReference type="NCBI Taxonomy" id="1216886"/>
    <lineage>
        <taxon>Bacteria</taxon>
        <taxon>Pseudomonadati</taxon>
        <taxon>Pseudomonadota</taxon>
        <taxon>Alphaproteobacteria</taxon>
        <taxon>Acetobacterales</taxon>
        <taxon>Acetobacteraceae</taxon>
        <taxon>Nguyenibacter</taxon>
    </lineage>
</organism>
<dbReference type="Pfam" id="PF01055">
    <property type="entry name" value="Glyco_hydro_31_2nd"/>
    <property type="match status" value="1"/>
</dbReference>
<dbReference type="InterPro" id="IPR013780">
    <property type="entry name" value="Glyco_hydro_b"/>
</dbReference>
<gene>
    <name evidence="10" type="ORF">AAC691_08655</name>
</gene>
<accession>A0ABZ3D9N0</accession>
<dbReference type="Gene3D" id="2.60.40.1760">
    <property type="entry name" value="glycosyl hydrolase (family 31)"/>
    <property type="match status" value="1"/>
</dbReference>
<dbReference type="Pfam" id="PF21365">
    <property type="entry name" value="Glyco_hydro_31_3rd"/>
    <property type="match status" value="1"/>
</dbReference>
<dbReference type="PANTHER" id="PTHR22762">
    <property type="entry name" value="ALPHA-GLUCOSIDASE"/>
    <property type="match status" value="1"/>
</dbReference>
<evidence type="ECO:0000259" key="6">
    <source>
        <dbReference type="Pfam" id="PF01055"/>
    </source>
</evidence>
<dbReference type="InterPro" id="IPR025887">
    <property type="entry name" value="Glyco_hydro_31_N_dom"/>
</dbReference>
<dbReference type="Gene3D" id="3.20.20.80">
    <property type="entry name" value="Glycosidases"/>
    <property type="match status" value="1"/>
</dbReference>
<dbReference type="InterPro" id="IPR017853">
    <property type="entry name" value="GH"/>
</dbReference>
<dbReference type="InterPro" id="IPR011013">
    <property type="entry name" value="Gal_mutarotase_sf_dom"/>
</dbReference>
<dbReference type="SUPFAM" id="SSF51445">
    <property type="entry name" value="(Trans)glycosidases"/>
    <property type="match status" value="1"/>
</dbReference>
<feature type="domain" description="Glycoside hydrolase family 31 N-terminal" evidence="7">
    <location>
        <begin position="61"/>
        <end position="226"/>
    </location>
</feature>
<comment type="similarity">
    <text evidence="1 4">Belongs to the glycosyl hydrolase 31 family.</text>
</comment>
<dbReference type="Pfam" id="PF17137">
    <property type="entry name" value="DUF5110"/>
    <property type="match status" value="1"/>
</dbReference>
<dbReference type="InterPro" id="IPR030458">
    <property type="entry name" value="Glyco_hydro_31_AS"/>
</dbReference>
<evidence type="ECO:0000256" key="5">
    <source>
        <dbReference type="SAM" id="SignalP"/>
    </source>
</evidence>
<evidence type="ECO:0000256" key="2">
    <source>
        <dbReference type="ARBA" id="ARBA00022801"/>
    </source>
</evidence>
<feature type="domain" description="Glycoside hydrolase family 31 TIM barrel" evidence="6">
    <location>
        <begin position="268"/>
        <end position="603"/>
    </location>
</feature>
<dbReference type="Gene3D" id="2.60.40.1180">
    <property type="entry name" value="Golgi alpha-mannosidase II"/>
    <property type="match status" value="2"/>
</dbReference>
<keyword evidence="11" id="KW-1185">Reference proteome</keyword>
<keyword evidence="5" id="KW-0732">Signal</keyword>
<evidence type="ECO:0000256" key="1">
    <source>
        <dbReference type="ARBA" id="ARBA00007806"/>
    </source>
</evidence>
<evidence type="ECO:0000256" key="3">
    <source>
        <dbReference type="ARBA" id="ARBA00023295"/>
    </source>
</evidence>
<keyword evidence="2 4" id="KW-0378">Hydrolase</keyword>
<evidence type="ECO:0000259" key="8">
    <source>
        <dbReference type="Pfam" id="PF17137"/>
    </source>
</evidence>
<evidence type="ECO:0000313" key="10">
    <source>
        <dbReference type="EMBL" id="XAE44478.1"/>
    </source>
</evidence>
<proteinExistence type="inferred from homology"/>
<dbReference type="InterPro" id="IPR000322">
    <property type="entry name" value="Glyco_hydro_31_TIM"/>
</dbReference>
<feature type="chain" id="PRO_5045703227" evidence="5">
    <location>
        <begin position="21"/>
        <end position="862"/>
    </location>
</feature>
<dbReference type="GO" id="GO:0016787">
    <property type="term" value="F:hydrolase activity"/>
    <property type="evidence" value="ECO:0007669"/>
    <property type="project" value="UniProtKB-KW"/>
</dbReference>
<sequence>MSFGRSALALFITTAFSGGALVGAVAPTRAAQATVAPVSTEASANLLPSGLEWHSGMGLTRVTAVAEGIVRVRIGRDGKLPEDASWAVLPDAKASAVPIRHIDTADYVGFETSELRVTLLRKTGGITIADKAGHVLLADQSAAYTTDGTAFQMKKVLPQDAHYFGLGDKFGPLDRRGHSYVMWNTDSYAYREGQDPLYKDIPFFIGFTKGTYYGVFLDNTWRTTFDFGHDDPESLRIGAAGGPIDYYVLGGPNPKQVMSGYTRLTGRPAMQPRWTLGFQQSRWSYPTEKSLRNIVDRLRADRVPADAVWLDIDYQQDYRPFTVDSKTFPNFRQMVADFSARGIRTIAITDLHIADAPNIGYSPFDSGMAQDRFLRGADGKPYVGPVWPGPSLFPDFTQAATRAWWGKLYREFYIDDGVAGFWNDMNEPAIFNSPTKTMPLDNRHRIEEPGFAPRVAEHREVHNIYGMQNHRATYEGLLALKPNERPFVMTRASYAGGQRYGVTWTGDNVSSWNHLALTVPMLESLGLGGFAFAGADIGGFAGKATPDLVTKWYELAMFTPIARSHADRWSGPQEPWGDGAAHEAIRRRFIESRYRLLPYNYTLSEEASRTGVPMMRPLFMEFPETLIRGAPMDLLGGVEFMWGPALLVAPGSFSAPSWTPESPGSYNVILPPGDWYDYWTGKKLIGLRPLQLMGASASLLKPEKLDASTPYQLSVTPQLDQLPVFVRAGSIVPHQALVQSTDDIPKGPLQIDVYPGPNCHGSVYTDDGHSLDYTKGVFSRTEFFCSTESNGGIEVKISAPEGTYHPWWQSYSVVIHGLNAPEKSKAALDGAPLEASQWHHRDATTVSVDLPATVAAHTIVVQ</sequence>
<dbReference type="CDD" id="cd06604">
    <property type="entry name" value="GH31_glucosidase_II_MalA"/>
    <property type="match status" value="1"/>
</dbReference>
<keyword evidence="3 4" id="KW-0326">Glycosidase</keyword>
<evidence type="ECO:0000313" key="11">
    <source>
        <dbReference type="Proteomes" id="UP001449795"/>
    </source>
</evidence>
<dbReference type="RefSeq" id="WP_342629730.1">
    <property type="nucleotide sequence ID" value="NZ_CP152276.1"/>
</dbReference>
<dbReference type="SUPFAM" id="SSF74650">
    <property type="entry name" value="Galactose mutarotase-like"/>
    <property type="match status" value="1"/>
</dbReference>
<protein>
    <submittedName>
        <fullName evidence="10">Glycoside hydrolase family 31 protein</fullName>
    </submittedName>
</protein>
<dbReference type="PANTHER" id="PTHR22762:SF120">
    <property type="entry name" value="HETEROGLYCAN GLUCOSIDASE 1"/>
    <property type="match status" value="1"/>
</dbReference>
<dbReference type="EMBL" id="CP152276">
    <property type="protein sequence ID" value="XAE44478.1"/>
    <property type="molecule type" value="Genomic_DNA"/>
</dbReference>
<dbReference type="SUPFAM" id="SSF51011">
    <property type="entry name" value="Glycosyl hydrolase domain"/>
    <property type="match status" value="1"/>
</dbReference>
<dbReference type="CDD" id="cd14752">
    <property type="entry name" value="GH31_N"/>
    <property type="match status" value="1"/>
</dbReference>
<dbReference type="InterPro" id="IPR033403">
    <property type="entry name" value="DUF5110"/>
</dbReference>
<feature type="domain" description="Glycosyl hydrolase family 31 C-terminal" evidence="9">
    <location>
        <begin position="611"/>
        <end position="732"/>
    </location>
</feature>
<evidence type="ECO:0000259" key="7">
    <source>
        <dbReference type="Pfam" id="PF13802"/>
    </source>
</evidence>
<dbReference type="Pfam" id="PF13802">
    <property type="entry name" value="Gal_mutarotas_2"/>
    <property type="match status" value="1"/>
</dbReference>
<dbReference type="InterPro" id="IPR048395">
    <property type="entry name" value="Glyco_hydro_31_C"/>
</dbReference>
<feature type="domain" description="DUF5110" evidence="8">
    <location>
        <begin position="748"/>
        <end position="817"/>
    </location>
</feature>
<name>A0ABZ3D9N0_9PROT</name>
<reference evidence="10 11" key="1">
    <citation type="submission" date="2024-04" db="EMBL/GenBank/DDBJ databases">
        <title>Complete genome sequence of Nguyenibacter vanlangesis HBCM-1154, a strain capable of nitrogen fixation, IAA production, and phosphorus solubilization isolated from sugarcane soil.</title>
        <authorList>
            <person name="MY HANH P."/>
        </authorList>
    </citation>
    <scope>NUCLEOTIDE SEQUENCE [LARGE SCALE GENOMIC DNA]</scope>
    <source>
        <strain evidence="10 11">HBCM 1154</strain>
    </source>
</reference>
<evidence type="ECO:0000256" key="4">
    <source>
        <dbReference type="RuleBase" id="RU361185"/>
    </source>
</evidence>
<feature type="signal peptide" evidence="5">
    <location>
        <begin position="1"/>
        <end position="20"/>
    </location>
</feature>